<dbReference type="InterPro" id="IPR004776">
    <property type="entry name" value="Mem_transp_PIN-like"/>
</dbReference>
<evidence type="ECO:0000256" key="5">
    <source>
        <dbReference type="ARBA" id="ARBA00022989"/>
    </source>
</evidence>
<feature type="transmembrane region" description="Helical" evidence="7">
    <location>
        <begin position="124"/>
        <end position="143"/>
    </location>
</feature>
<protein>
    <submittedName>
        <fullName evidence="8">AEC family transporter</fullName>
    </submittedName>
</protein>
<evidence type="ECO:0000256" key="1">
    <source>
        <dbReference type="ARBA" id="ARBA00004141"/>
    </source>
</evidence>
<feature type="transmembrane region" description="Helical" evidence="7">
    <location>
        <begin position="65"/>
        <end position="87"/>
    </location>
</feature>
<evidence type="ECO:0000313" key="8">
    <source>
        <dbReference type="EMBL" id="KAB1633811.1"/>
    </source>
</evidence>
<feature type="transmembrane region" description="Helical" evidence="7">
    <location>
        <begin position="6"/>
        <end position="22"/>
    </location>
</feature>
<feature type="transmembrane region" description="Helical" evidence="7">
    <location>
        <begin position="164"/>
        <end position="186"/>
    </location>
</feature>
<feature type="transmembrane region" description="Helical" evidence="7">
    <location>
        <begin position="192"/>
        <end position="212"/>
    </location>
</feature>
<reference evidence="8 9" key="1">
    <citation type="submission" date="2019-09" db="EMBL/GenBank/DDBJ databases">
        <title>Phylogeny of genus Pseudoclavibacter and closely related genus.</title>
        <authorList>
            <person name="Li Y."/>
        </authorList>
    </citation>
    <scope>NUCLEOTIDE SEQUENCE [LARGE SCALE GENOMIC DNA]</scope>
    <source>
        <strain evidence="8 9">JCM 16921</strain>
    </source>
</reference>
<feature type="transmembrane region" description="Helical" evidence="7">
    <location>
        <begin position="94"/>
        <end position="118"/>
    </location>
</feature>
<dbReference type="PANTHER" id="PTHR36838">
    <property type="entry name" value="AUXIN EFFLUX CARRIER FAMILY PROTEIN"/>
    <property type="match status" value="1"/>
</dbReference>
<name>A0A7C8BPI2_9MICO</name>
<comment type="subcellular location">
    <subcellularLocation>
        <location evidence="1">Membrane</location>
        <topology evidence="1">Multi-pass membrane protein</topology>
    </subcellularLocation>
</comment>
<dbReference type="Pfam" id="PF03547">
    <property type="entry name" value="Mem_trans"/>
    <property type="match status" value="2"/>
</dbReference>
<organism evidence="8 9">
    <name type="scientific">Pseudoclavibacter caeni</name>
    <dbReference type="NCBI Taxonomy" id="908846"/>
    <lineage>
        <taxon>Bacteria</taxon>
        <taxon>Bacillati</taxon>
        <taxon>Actinomycetota</taxon>
        <taxon>Actinomycetes</taxon>
        <taxon>Micrococcales</taxon>
        <taxon>Microbacteriaceae</taxon>
        <taxon>Pseudoclavibacter</taxon>
    </lineage>
</organism>
<dbReference type="GO" id="GO:0055085">
    <property type="term" value="P:transmembrane transport"/>
    <property type="evidence" value="ECO:0007669"/>
    <property type="project" value="InterPro"/>
</dbReference>
<comment type="caution">
    <text evidence="8">The sequence shown here is derived from an EMBL/GenBank/DDBJ whole genome shotgun (WGS) entry which is preliminary data.</text>
</comment>
<evidence type="ECO:0000256" key="6">
    <source>
        <dbReference type="ARBA" id="ARBA00023136"/>
    </source>
</evidence>
<keyword evidence="9" id="KW-1185">Reference proteome</keyword>
<dbReference type="EMBL" id="WBKA01000001">
    <property type="protein sequence ID" value="KAB1633811.1"/>
    <property type="molecule type" value="Genomic_DNA"/>
</dbReference>
<feature type="transmembrane region" description="Helical" evidence="7">
    <location>
        <begin position="287"/>
        <end position="305"/>
    </location>
</feature>
<keyword evidence="3" id="KW-1003">Cell membrane</keyword>
<evidence type="ECO:0000313" key="9">
    <source>
        <dbReference type="Proteomes" id="UP000481339"/>
    </source>
</evidence>
<dbReference type="GO" id="GO:0016020">
    <property type="term" value="C:membrane"/>
    <property type="evidence" value="ECO:0007669"/>
    <property type="project" value="UniProtKB-SubCell"/>
</dbReference>
<dbReference type="Proteomes" id="UP000481339">
    <property type="component" value="Unassembled WGS sequence"/>
</dbReference>
<keyword evidence="6 7" id="KW-0472">Membrane</keyword>
<feature type="transmembrane region" description="Helical" evidence="7">
    <location>
        <begin position="249"/>
        <end position="266"/>
    </location>
</feature>
<evidence type="ECO:0000256" key="7">
    <source>
        <dbReference type="SAM" id="Phobius"/>
    </source>
</evidence>
<dbReference type="AlphaFoldDB" id="A0A7C8BPI2"/>
<keyword evidence="4 7" id="KW-0812">Transmembrane</keyword>
<gene>
    <name evidence="8" type="ORF">F8O02_02550</name>
</gene>
<keyword evidence="2" id="KW-0813">Transport</keyword>
<evidence type="ECO:0000256" key="2">
    <source>
        <dbReference type="ARBA" id="ARBA00022448"/>
    </source>
</evidence>
<proteinExistence type="predicted"/>
<evidence type="ECO:0000256" key="4">
    <source>
        <dbReference type="ARBA" id="ARBA00022692"/>
    </source>
</evidence>
<keyword evidence="5 7" id="KW-1133">Transmembrane helix</keyword>
<evidence type="ECO:0000256" key="3">
    <source>
        <dbReference type="ARBA" id="ARBA00022475"/>
    </source>
</evidence>
<dbReference type="RefSeq" id="WP_158035648.1">
    <property type="nucleotide sequence ID" value="NZ_BAAAZV010000013.1"/>
</dbReference>
<dbReference type="OrthoDB" id="5405318at2"/>
<feature type="transmembrane region" description="Helical" evidence="7">
    <location>
        <begin position="224"/>
        <end position="243"/>
    </location>
</feature>
<accession>A0A7C8BPI2</accession>
<dbReference type="PANTHER" id="PTHR36838:SF1">
    <property type="entry name" value="SLR1864 PROTEIN"/>
    <property type="match status" value="1"/>
</dbReference>
<sequence length="306" mass="31831">MAGVFTGFGVIGILIAVGYALGRTNLLGEGARPAFAKLLFWVAQPALLFTLIVQNDLASMFSGVLTAQVVSLVAAIIAYVAIVVPIWRPSPGETVIGAMSASYVNIGNLGIPIAVYALGDQSSIAPIMLFQMAVYTPLLMIALDLSTGAGEGAVAALRHVLHNPVLITSVVAILLSAFHVTLPSVIFDPISMIAGLSVPLMLFNFGMSLAARPPFAGDSPAGRITVAVIVKGVLQPAVAWVVADRLLGMSGHLLLVAVVMAALPTAQNTLTYATNYNVGKVLARDTAFTSTLLAVPIIAVIVWLLY</sequence>